<dbReference type="EMBL" id="JBHULS010000003">
    <property type="protein sequence ID" value="MFD2551832.1"/>
    <property type="molecule type" value="Genomic_DNA"/>
</dbReference>
<evidence type="ECO:0000313" key="3">
    <source>
        <dbReference type="EMBL" id="MFD2551832.1"/>
    </source>
</evidence>
<dbReference type="Pfam" id="PF09471">
    <property type="entry name" value="Peptidase_M64"/>
    <property type="match status" value="1"/>
</dbReference>
<comment type="caution">
    <text evidence="3">The sequence shown here is derived from an EMBL/GenBank/DDBJ whole genome shotgun (WGS) entry which is preliminary data.</text>
</comment>
<evidence type="ECO:0000259" key="2">
    <source>
        <dbReference type="Pfam" id="PF18962"/>
    </source>
</evidence>
<dbReference type="Proteomes" id="UP001597472">
    <property type="component" value="Unassembled WGS sequence"/>
</dbReference>
<accession>A0ABW5KW57</accession>
<sequence>MIGKQLSLFLFFVGNILFSQTFTVETIKNAGANDKHINLVILGDGYTASEQTSFRMDAQNFSDAMFSQSPFAEYTNYFNVHIIQVISNESGASHPQTTTDAGCADVPVHVVDNFFGSAYDSFGSHRLLYTPNSSLISQVLATNFPEYDQALILVNAPYYGGSGGTFPKASTGVSANEIAIHEIGHSLVNLKDEYYPGDYFAEEGINMTQQADPTLVKWTNWVNTSGVGVYPYCTSGSCATWYRPHQRCKMRYLGDPFCAVCKEGIIEKIHDLIVPISNISPENLTVEVAAFPIDFNLSLIEPIPNSLETTWTLNGNVFANNTAAVSLTETHLPQDTNTLTAVVVDTNNMQRINNHETIHANMVSWTISTSTLGIAEIIGETHSIDISVYPNPTADNIYIYYKSNRLPALRAELTTMQGKQLNTTTLQPGATNSITLHNQAAGFYLVHIYNKNTLITTRKLIKQ</sequence>
<evidence type="ECO:0000256" key="1">
    <source>
        <dbReference type="ARBA" id="ARBA00022729"/>
    </source>
</evidence>
<dbReference type="InterPro" id="IPR026444">
    <property type="entry name" value="Secre_tail"/>
</dbReference>
<dbReference type="InterPro" id="IPR019026">
    <property type="entry name" value="Peptidase_M64_IgA"/>
</dbReference>
<dbReference type="NCBIfam" id="TIGR04183">
    <property type="entry name" value="Por_Secre_tail"/>
    <property type="match status" value="1"/>
</dbReference>
<dbReference type="Gene3D" id="3.40.390.10">
    <property type="entry name" value="Collagenase (Catalytic Domain)"/>
    <property type="match status" value="1"/>
</dbReference>
<keyword evidence="4" id="KW-1185">Reference proteome</keyword>
<feature type="domain" description="Secretion system C-terminal sorting" evidence="2">
    <location>
        <begin position="388"/>
        <end position="461"/>
    </location>
</feature>
<proteinExistence type="predicted"/>
<dbReference type="Pfam" id="PF18962">
    <property type="entry name" value="Por_Secre_tail"/>
    <property type="match status" value="1"/>
</dbReference>
<reference evidence="4" key="1">
    <citation type="journal article" date="2019" name="Int. J. Syst. Evol. Microbiol.">
        <title>The Global Catalogue of Microorganisms (GCM) 10K type strain sequencing project: providing services to taxonomists for standard genome sequencing and annotation.</title>
        <authorList>
            <consortium name="The Broad Institute Genomics Platform"/>
            <consortium name="The Broad Institute Genome Sequencing Center for Infectious Disease"/>
            <person name="Wu L."/>
            <person name="Ma J."/>
        </authorList>
    </citation>
    <scope>NUCLEOTIDE SEQUENCE [LARGE SCALE GENOMIC DNA]</scope>
    <source>
        <strain evidence="4">KCTC 42587</strain>
    </source>
</reference>
<keyword evidence="1" id="KW-0732">Signal</keyword>
<dbReference type="RefSeq" id="WP_376893364.1">
    <property type="nucleotide sequence ID" value="NZ_JBHULS010000003.1"/>
</dbReference>
<protein>
    <submittedName>
        <fullName evidence="3">M64 family metallopeptidase</fullName>
    </submittedName>
</protein>
<name>A0ABW5KW57_9FLAO</name>
<gene>
    <name evidence="3" type="ORF">ACFSQP_08390</name>
</gene>
<evidence type="ECO:0000313" key="4">
    <source>
        <dbReference type="Proteomes" id="UP001597472"/>
    </source>
</evidence>
<dbReference type="InterPro" id="IPR024079">
    <property type="entry name" value="MetalloPept_cat_dom_sf"/>
</dbReference>
<organism evidence="3 4">
    <name type="scientific">Bizionia sediminis</name>
    <dbReference type="NCBI Taxonomy" id="1737064"/>
    <lineage>
        <taxon>Bacteria</taxon>
        <taxon>Pseudomonadati</taxon>
        <taxon>Bacteroidota</taxon>
        <taxon>Flavobacteriia</taxon>
        <taxon>Flavobacteriales</taxon>
        <taxon>Flavobacteriaceae</taxon>
        <taxon>Bizionia</taxon>
    </lineage>
</organism>